<dbReference type="EMBL" id="MZGS01000018">
    <property type="protein sequence ID" value="PWB87636.1"/>
    <property type="molecule type" value="Genomic_DNA"/>
</dbReference>
<keyword evidence="4" id="KW-1185">Reference proteome</keyword>
<sequence>MKTIKKPVQVEINVKKSQFICSLFPTKNKKESKEIIQRLNQQYSDATHNCTAYIVGDGEGFDDDGEPGGTAGKPMINVLRKNEIHNVTAVVTRYFGGIKLGAGGLVRAYSKSVMEAIGEAEIVEIEEYDVFELVFEYSDIKTVDGEVRNNSLEAIDKDYSDKVIYQVISRDSRDIKKIFEKYSGKISVEFKNKQFLEKMSL</sequence>
<comment type="caution">
    <text evidence="3">The sequence shown here is derived from an EMBL/GenBank/DDBJ whole genome shotgun (WGS) entry which is preliminary data.</text>
</comment>
<protein>
    <submittedName>
        <fullName evidence="3">IMPACT family member YigZ</fullName>
    </submittedName>
</protein>
<dbReference type="PANTHER" id="PTHR16301">
    <property type="entry name" value="IMPACT-RELATED"/>
    <property type="match status" value="1"/>
</dbReference>
<dbReference type="RefSeq" id="WP_116591760.1">
    <property type="nucleotide sequence ID" value="NZ_MZGS01000018.1"/>
</dbReference>
<dbReference type="NCBIfam" id="TIGR00257">
    <property type="entry name" value="IMPACT_YIGZ"/>
    <property type="match status" value="1"/>
</dbReference>
<comment type="similarity">
    <text evidence="1">Belongs to the IMPACT family.</text>
</comment>
<dbReference type="PROSITE" id="PS00910">
    <property type="entry name" value="UPF0029"/>
    <property type="match status" value="1"/>
</dbReference>
<name>A0A315XMS9_9EURY</name>
<dbReference type="OrthoDB" id="121633at2157"/>
<dbReference type="Gene3D" id="3.30.230.30">
    <property type="entry name" value="Impact, N-terminal domain"/>
    <property type="match status" value="1"/>
</dbReference>
<proteinExistence type="inferred from homology"/>
<evidence type="ECO:0000259" key="2">
    <source>
        <dbReference type="Pfam" id="PF01205"/>
    </source>
</evidence>
<evidence type="ECO:0000313" key="3">
    <source>
        <dbReference type="EMBL" id="PWB87636.1"/>
    </source>
</evidence>
<reference evidence="3 4" key="1">
    <citation type="submission" date="2017-03" db="EMBL/GenBank/DDBJ databases">
        <title>Genome sequence of Methanobrevibacter thaueri.</title>
        <authorList>
            <person name="Poehlein A."/>
            <person name="Seedorf H."/>
            <person name="Daniel R."/>
        </authorList>
    </citation>
    <scope>NUCLEOTIDE SEQUENCE [LARGE SCALE GENOMIC DNA]</scope>
    <source>
        <strain evidence="3 4">DSM 11995</strain>
    </source>
</reference>
<dbReference type="InterPro" id="IPR020569">
    <property type="entry name" value="UPF0029_Impact_CS"/>
</dbReference>
<accession>A0A315XMS9</accession>
<dbReference type="GO" id="GO:0005737">
    <property type="term" value="C:cytoplasm"/>
    <property type="evidence" value="ECO:0007669"/>
    <property type="project" value="TreeGrafter"/>
</dbReference>
<dbReference type="InterPro" id="IPR001498">
    <property type="entry name" value="Impact_N"/>
</dbReference>
<gene>
    <name evidence="3" type="primary">yigZ</name>
    <name evidence="3" type="ORF">MBBTH_07910</name>
</gene>
<dbReference type="InterPro" id="IPR023582">
    <property type="entry name" value="Impact"/>
</dbReference>
<evidence type="ECO:0000256" key="1">
    <source>
        <dbReference type="ARBA" id="ARBA00007665"/>
    </source>
</evidence>
<feature type="domain" description="Impact N-terminal" evidence="2">
    <location>
        <begin position="15"/>
        <end position="117"/>
    </location>
</feature>
<dbReference type="InterPro" id="IPR036956">
    <property type="entry name" value="Impact_N_sf"/>
</dbReference>
<organism evidence="3 4">
    <name type="scientific">Methanobrevibacter thaueri</name>
    <dbReference type="NCBI Taxonomy" id="190975"/>
    <lineage>
        <taxon>Archaea</taxon>
        <taxon>Methanobacteriati</taxon>
        <taxon>Methanobacteriota</taxon>
        <taxon>Methanomada group</taxon>
        <taxon>Methanobacteria</taxon>
        <taxon>Methanobacteriales</taxon>
        <taxon>Methanobacteriaceae</taxon>
        <taxon>Methanobrevibacter</taxon>
    </lineage>
</organism>
<dbReference type="GO" id="GO:0006446">
    <property type="term" value="P:regulation of translational initiation"/>
    <property type="evidence" value="ECO:0007669"/>
    <property type="project" value="TreeGrafter"/>
</dbReference>
<dbReference type="AlphaFoldDB" id="A0A315XMS9"/>
<dbReference type="InterPro" id="IPR020568">
    <property type="entry name" value="Ribosomal_Su5_D2-typ_SF"/>
</dbReference>
<dbReference type="InterPro" id="IPR015796">
    <property type="entry name" value="Impact_YigZ-like"/>
</dbReference>
<evidence type="ECO:0000313" key="4">
    <source>
        <dbReference type="Proteomes" id="UP000251717"/>
    </source>
</evidence>
<dbReference type="Proteomes" id="UP000251717">
    <property type="component" value="Unassembled WGS sequence"/>
</dbReference>
<dbReference type="PANTHER" id="PTHR16301:SF20">
    <property type="entry name" value="IMPACT FAMILY MEMBER YIGZ"/>
    <property type="match status" value="1"/>
</dbReference>
<dbReference type="Pfam" id="PF01205">
    <property type="entry name" value="Impact_N"/>
    <property type="match status" value="1"/>
</dbReference>
<dbReference type="SUPFAM" id="SSF54211">
    <property type="entry name" value="Ribosomal protein S5 domain 2-like"/>
    <property type="match status" value="1"/>
</dbReference>